<feature type="region of interest" description="Disordered" evidence="1">
    <location>
        <begin position="1"/>
        <end position="33"/>
    </location>
</feature>
<accession>A0A4P8XIP4</accession>
<sequence length="84" mass="10239">MNEKQERDQELQRRLSELLTEGELEAGEVQEEGRRRISHPYEIVIQTKHDPIAEEIRAYRRLGKELDDRYDKYLEQVEKQNREK</sequence>
<organism evidence="2 3">
    <name type="scientific">Paenibacillus algicola</name>
    <dbReference type="NCBI Taxonomy" id="2565926"/>
    <lineage>
        <taxon>Bacteria</taxon>
        <taxon>Bacillati</taxon>
        <taxon>Bacillota</taxon>
        <taxon>Bacilli</taxon>
        <taxon>Bacillales</taxon>
        <taxon>Paenibacillaceae</taxon>
        <taxon>Paenibacillus</taxon>
    </lineage>
</organism>
<evidence type="ECO:0000313" key="2">
    <source>
        <dbReference type="EMBL" id="QCT01370.1"/>
    </source>
</evidence>
<dbReference type="OrthoDB" id="2666285at2"/>
<dbReference type="EMBL" id="CP040396">
    <property type="protein sequence ID" value="QCT01370.1"/>
    <property type="molecule type" value="Genomic_DNA"/>
</dbReference>
<gene>
    <name evidence="2" type="ORF">E6C60_0648</name>
</gene>
<reference evidence="2 3" key="1">
    <citation type="submission" date="2019-05" db="EMBL/GenBank/DDBJ databases">
        <authorList>
            <person name="Chen C."/>
        </authorList>
    </citation>
    <scope>NUCLEOTIDE SEQUENCE [LARGE SCALE GENOMIC DNA]</scope>
    <source>
        <strain evidence="2 3">HB172198</strain>
    </source>
</reference>
<evidence type="ECO:0000313" key="3">
    <source>
        <dbReference type="Proteomes" id="UP000300879"/>
    </source>
</evidence>
<name>A0A4P8XIP4_9BACL</name>
<evidence type="ECO:0000256" key="1">
    <source>
        <dbReference type="SAM" id="MobiDB-lite"/>
    </source>
</evidence>
<feature type="compositionally biased region" description="Basic and acidic residues" evidence="1">
    <location>
        <begin position="1"/>
        <end position="16"/>
    </location>
</feature>
<protein>
    <submittedName>
        <fullName evidence="2">Uncharacterized protein</fullName>
    </submittedName>
</protein>
<feature type="compositionally biased region" description="Acidic residues" evidence="1">
    <location>
        <begin position="20"/>
        <end position="30"/>
    </location>
</feature>
<dbReference type="KEGG" id="palo:E6C60_0648"/>
<keyword evidence="3" id="KW-1185">Reference proteome</keyword>
<dbReference type="Proteomes" id="UP000300879">
    <property type="component" value="Chromosome"/>
</dbReference>
<proteinExistence type="predicted"/>
<dbReference type="AlphaFoldDB" id="A0A4P8XIP4"/>
<dbReference type="RefSeq" id="WP_138224502.1">
    <property type="nucleotide sequence ID" value="NZ_CP040396.1"/>
</dbReference>